<dbReference type="Pfam" id="PF00254">
    <property type="entry name" value="FKBP_C"/>
    <property type="match status" value="1"/>
</dbReference>
<evidence type="ECO:0000256" key="12">
    <source>
        <dbReference type="HAMAP-Rule" id="MF_00303"/>
    </source>
</evidence>
<dbReference type="GO" id="GO:0015031">
    <property type="term" value="P:protein transport"/>
    <property type="evidence" value="ECO:0007669"/>
    <property type="project" value="UniProtKB-UniRule"/>
</dbReference>
<proteinExistence type="inferred from homology"/>
<dbReference type="InterPro" id="IPR037041">
    <property type="entry name" value="Trigger_fac_C_sf"/>
</dbReference>
<accession>A0A6S6TLW5</accession>
<evidence type="ECO:0000256" key="1">
    <source>
        <dbReference type="ARBA" id="ARBA00000971"/>
    </source>
</evidence>
<organism evidence="15">
    <name type="scientific">uncultured Sulfurovum sp</name>
    <dbReference type="NCBI Taxonomy" id="269237"/>
    <lineage>
        <taxon>Bacteria</taxon>
        <taxon>Pseudomonadati</taxon>
        <taxon>Campylobacterota</taxon>
        <taxon>Epsilonproteobacteria</taxon>
        <taxon>Campylobacterales</taxon>
        <taxon>Sulfurovaceae</taxon>
        <taxon>Sulfurovum</taxon>
        <taxon>environmental samples</taxon>
    </lineage>
</organism>
<protein>
    <recommendedName>
        <fullName evidence="4 12">Trigger factor</fullName>
        <shortName evidence="12">TF</shortName>
        <ecNumber evidence="3 12">5.2.1.8</ecNumber>
    </recommendedName>
    <alternativeName>
        <fullName evidence="11 12">PPIase</fullName>
    </alternativeName>
</protein>
<dbReference type="GO" id="GO:0051301">
    <property type="term" value="P:cell division"/>
    <property type="evidence" value="ECO:0007669"/>
    <property type="project" value="UniProtKB-KW"/>
</dbReference>
<keyword evidence="9 12" id="KW-0413">Isomerase</keyword>
<dbReference type="InterPro" id="IPR001179">
    <property type="entry name" value="PPIase_FKBP_dom"/>
</dbReference>
<keyword evidence="6 12" id="KW-0132">Cell division</keyword>
<keyword evidence="8 12" id="KW-0143">Chaperone</keyword>
<reference evidence="15" key="1">
    <citation type="submission" date="2020-01" db="EMBL/GenBank/DDBJ databases">
        <authorList>
            <person name="Meier V. D."/>
            <person name="Meier V D."/>
        </authorList>
    </citation>
    <scope>NUCLEOTIDE SEQUENCE</scope>
    <source>
        <strain evidence="15">HLG_WM_MAG_05</strain>
    </source>
</reference>
<keyword evidence="5 12" id="KW-0963">Cytoplasm</keyword>
<evidence type="ECO:0000256" key="5">
    <source>
        <dbReference type="ARBA" id="ARBA00022490"/>
    </source>
</evidence>
<dbReference type="Gene3D" id="3.10.50.40">
    <property type="match status" value="1"/>
</dbReference>
<gene>
    <name evidence="12" type="primary">tig</name>
    <name evidence="15" type="ORF">HELGO_WM16748</name>
</gene>
<evidence type="ECO:0000259" key="14">
    <source>
        <dbReference type="PROSITE" id="PS50059"/>
    </source>
</evidence>
<dbReference type="Gene3D" id="1.10.3120.10">
    <property type="entry name" value="Trigger factor, C-terminal domain"/>
    <property type="match status" value="1"/>
</dbReference>
<sequence>MNVTVEKLDDINIILSGEVDKKEIEANVAKLEAADTKKKEETKKELDKEMKDDAPVGEELDMVHDVLNNMGSKNYEKDAEGMILQEFIETGLKVANIPVEEILGQPGFKTYEQRENGLYLEIQISTAPEVNTDVDYSDIIPTFTTPEAPQNEVEAKLKEMAIQQAPFTTIPEPKAVENGDVTVIDFEGFVDGVAFEGGKAEKFNLKIGSNSFIPGFEEQLIGMNYNEEKSITVTFPADYSSADLAGKESVFNVKLHEIQEQQYVAPDDAFAQKILNDETATLDTLKSKLADQINSQALSAFYQNELKPILIKGLLTKFDFTLPANVVEQEIDAKVNERAQNMGREEHEQYKENKDMFQQLRLKVREDAENTIKIALIVDALAKKENINVDEHEIQAALYYQAMMTGQDAEELVKYYKEHNLMTSAKMGLTEDKLFGMMLGFDKK</sequence>
<dbReference type="HAMAP" id="MF_00303">
    <property type="entry name" value="Trigger_factor_Tig"/>
    <property type="match status" value="1"/>
</dbReference>
<evidence type="ECO:0000256" key="8">
    <source>
        <dbReference type="ARBA" id="ARBA00023186"/>
    </source>
</evidence>
<comment type="domain">
    <text evidence="12">Consists of 3 domains; the N-terminus binds the ribosome, the middle domain has PPIase activity, while the C-terminus has intrinsic chaperone activity on its own.</text>
</comment>
<dbReference type="Pfam" id="PF05698">
    <property type="entry name" value="Trigger_C"/>
    <property type="match status" value="1"/>
</dbReference>
<evidence type="ECO:0000256" key="13">
    <source>
        <dbReference type="PROSITE-ProRule" id="PRU00277"/>
    </source>
</evidence>
<keyword evidence="10 12" id="KW-0131">Cell cycle</keyword>
<dbReference type="NCBIfam" id="TIGR00115">
    <property type="entry name" value="tig"/>
    <property type="match status" value="1"/>
</dbReference>
<keyword evidence="7 12" id="KW-0697">Rotamase</keyword>
<evidence type="ECO:0000256" key="6">
    <source>
        <dbReference type="ARBA" id="ARBA00022618"/>
    </source>
</evidence>
<comment type="subcellular location">
    <subcellularLocation>
        <location evidence="12">Cytoplasm</location>
    </subcellularLocation>
    <text evidence="12">About half TF is bound to the ribosome near the polypeptide exit tunnel while the other half is free in the cytoplasm.</text>
</comment>
<dbReference type="InterPro" id="IPR027304">
    <property type="entry name" value="Trigger_fact/SurA_dom_sf"/>
</dbReference>
<dbReference type="SUPFAM" id="SSF109998">
    <property type="entry name" value="Triger factor/SurA peptide-binding domain-like"/>
    <property type="match status" value="1"/>
</dbReference>
<evidence type="ECO:0000313" key="15">
    <source>
        <dbReference type="EMBL" id="CAA6815985.1"/>
    </source>
</evidence>
<dbReference type="InterPro" id="IPR046357">
    <property type="entry name" value="PPIase_dom_sf"/>
</dbReference>
<dbReference type="FunFam" id="3.10.50.40:FF:000001">
    <property type="entry name" value="Trigger factor"/>
    <property type="match status" value="1"/>
</dbReference>
<name>A0A6S6TLW5_9BACT</name>
<evidence type="ECO:0000256" key="10">
    <source>
        <dbReference type="ARBA" id="ARBA00023306"/>
    </source>
</evidence>
<evidence type="ECO:0000256" key="2">
    <source>
        <dbReference type="ARBA" id="ARBA00005464"/>
    </source>
</evidence>
<dbReference type="InterPro" id="IPR005215">
    <property type="entry name" value="Trig_fac"/>
</dbReference>
<evidence type="ECO:0000256" key="7">
    <source>
        <dbReference type="ARBA" id="ARBA00023110"/>
    </source>
</evidence>
<comment type="function">
    <text evidence="12">Involved in protein export. Acts as a chaperone by maintaining the newly synthesized protein in an open conformation. Functions as a peptidyl-prolyl cis-trans isomerase.</text>
</comment>
<comment type="catalytic activity">
    <reaction evidence="1 12 13">
        <text>[protein]-peptidylproline (omega=180) = [protein]-peptidylproline (omega=0)</text>
        <dbReference type="Rhea" id="RHEA:16237"/>
        <dbReference type="Rhea" id="RHEA-COMP:10747"/>
        <dbReference type="Rhea" id="RHEA-COMP:10748"/>
        <dbReference type="ChEBI" id="CHEBI:83833"/>
        <dbReference type="ChEBI" id="CHEBI:83834"/>
        <dbReference type="EC" id="5.2.1.8"/>
    </reaction>
</comment>
<comment type="similarity">
    <text evidence="2 12">Belongs to the FKBP-type PPIase family. Tig subfamily.</text>
</comment>
<dbReference type="AlphaFoldDB" id="A0A6S6TLW5"/>
<dbReference type="EMBL" id="CACVAU010000048">
    <property type="protein sequence ID" value="CAA6815985.1"/>
    <property type="molecule type" value="Genomic_DNA"/>
</dbReference>
<dbReference type="PROSITE" id="PS50059">
    <property type="entry name" value="FKBP_PPIASE"/>
    <property type="match status" value="1"/>
</dbReference>
<feature type="domain" description="PPIase FKBP-type" evidence="14">
    <location>
        <begin position="179"/>
        <end position="241"/>
    </location>
</feature>
<dbReference type="GO" id="GO:0003755">
    <property type="term" value="F:peptidyl-prolyl cis-trans isomerase activity"/>
    <property type="evidence" value="ECO:0007669"/>
    <property type="project" value="UniProtKB-UniRule"/>
</dbReference>
<evidence type="ECO:0000256" key="4">
    <source>
        <dbReference type="ARBA" id="ARBA00016902"/>
    </source>
</evidence>
<dbReference type="GO" id="GO:0006457">
    <property type="term" value="P:protein folding"/>
    <property type="evidence" value="ECO:0007669"/>
    <property type="project" value="UniProtKB-UniRule"/>
</dbReference>
<dbReference type="SUPFAM" id="SSF54534">
    <property type="entry name" value="FKBP-like"/>
    <property type="match status" value="1"/>
</dbReference>
<dbReference type="InterPro" id="IPR008880">
    <property type="entry name" value="Trigger_fac_C"/>
</dbReference>
<dbReference type="EC" id="5.2.1.8" evidence="3 12"/>
<evidence type="ECO:0000256" key="11">
    <source>
        <dbReference type="ARBA" id="ARBA00029986"/>
    </source>
</evidence>
<evidence type="ECO:0000256" key="3">
    <source>
        <dbReference type="ARBA" id="ARBA00013194"/>
    </source>
</evidence>
<dbReference type="PIRSF" id="PIRSF003095">
    <property type="entry name" value="Trigger_factor"/>
    <property type="match status" value="1"/>
</dbReference>
<dbReference type="GO" id="GO:0005737">
    <property type="term" value="C:cytoplasm"/>
    <property type="evidence" value="ECO:0007669"/>
    <property type="project" value="UniProtKB-SubCell"/>
</dbReference>
<evidence type="ECO:0000256" key="9">
    <source>
        <dbReference type="ARBA" id="ARBA00023235"/>
    </source>
</evidence>